<gene>
    <name evidence="3" type="ORF">CARUB_v10028248mg</name>
</gene>
<dbReference type="InterPro" id="IPR020059">
    <property type="entry name" value="Glu/Gln-tRNA-synth_Ib_codon-bd"/>
</dbReference>
<keyword evidence="4" id="KW-1185">Reference proteome</keyword>
<dbReference type="AlphaFoldDB" id="R0GDX3"/>
<dbReference type="GO" id="GO:0006424">
    <property type="term" value="P:glutamyl-tRNA aminoacylation"/>
    <property type="evidence" value="ECO:0007669"/>
    <property type="project" value="TreeGrafter"/>
</dbReference>
<dbReference type="PANTHER" id="PTHR43097">
    <property type="entry name" value="GLUTAMINE-TRNA LIGASE"/>
    <property type="match status" value="1"/>
</dbReference>
<keyword evidence="1" id="KW-0648">Protein biosynthesis</keyword>
<dbReference type="STRING" id="81985.R0GDX3"/>
<dbReference type="SUPFAM" id="SSF50715">
    <property type="entry name" value="Ribosomal protein L25-like"/>
    <property type="match status" value="1"/>
</dbReference>
<dbReference type="GO" id="GO:0005829">
    <property type="term" value="C:cytosol"/>
    <property type="evidence" value="ECO:0007669"/>
    <property type="project" value="TreeGrafter"/>
</dbReference>
<dbReference type="GO" id="GO:0005524">
    <property type="term" value="F:ATP binding"/>
    <property type="evidence" value="ECO:0007669"/>
    <property type="project" value="InterPro"/>
</dbReference>
<sequence>MDGMKLLFPPESPPLSVIIALCLSASPVTIDSSVARSHRRFLRLLRRHKKFEGAGEKASTFSKRIWMEEADPSVISIVEQVTLMDWGNTIVKEITKNLKGHVTTLSGVLNHQGSIKTTKLKLTWLPDTNELLEDDDEVADFVNPNTKKETCHLVIRI</sequence>
<organism evidence="3 4">
    <name type="scientific">Capsella rubella</name>
    <dbReference type="NCBI Taxonomy" id="81985"/>
    <lineage>
        <taxon>Eukaryota</taxon>
        <taxon>Viridiplantae</taxon>
        <taxon>Streptophyta</taxon>
        <taxon>Embryophyta</taxon>
        <taxon>Tracheophyta</taxon>
        <taxon>Spermatophyta</taxon>
        <taxon>Magnoliopsida</taxon>
        <taxon>eudicotyledons</taxon>
        <taxon>Gunneridae</taxon>
        <taxon>Pentapetalae</taxon>
        <taxon>rosids</taxon>
        <taxon>malvids</taxon>
        <taxon>Brassicales</taxon>
        <taxon>Brassicaceae</taxon>
        <taxon>Camelineae</taxon>
        <taxon>Capsella</taxon>
    </lineage>
</organism>
<dbReference type="eggNOG" id="KOG1147">
    <property type="taxonomic scope" value="Eukaryota"/>
</dbReference>
<evidence type="ECO:0000313" key="3">
    <source>
        <dbReference type="EMBL" id="EOA14909.1"/>
    </source>
</evidence>
<reference evidence="4" key="1">
    <citation type="journal article" date="2013" name="Nat. Genet.">
        <title>The Capsella rubella genome and the genomic consequences of rapid mating system evolution.</title>
        <authorList>
            <person name="Slotte T."/>
            <person name="Hazzouri K.M."/>
            <person name="Agren J.A."/>
            <person name="Koenig D."/>
            <person name="Maumus F."/>
            <person name="Guo Y.L."/>
            <person name="Steige K."/>
            <person name="Platts A.E."/>
            <person name="Escobar J.S."/>
            <person name="Newman L.K."/>
            <person name="Wang W."/>
            <person name="Mandakova T."/>
            <person name="Vello E."/>
            <person name="Smith L.M."/>
            <person name="Henz S.R."/>
            <person name="Steffen J."/>
            <person name="Takuno S."/>
            <person name="Brandvain Y."/>
            <person name="Coop G."/>
            <person name="Andolfatto P."/>
            <person name="Hu T.T."/>
            <person name="Blanchette M."/>
            <person name="Clark R.M."/>
            <person name="Quesneville H."/>
            <person name="Nordborg M."/>
            <person name="Gaut B.S."/>
            <person name="Lysak M.A."/>
            <person name="Jenkins J."/>
            <person name="Grimwood J."/>
            <person name="Chapman J."/>
            <person name="Prochnik S."/>
            <person name="Shu S."/>
            <person name="Rokhsar D."/>
            <person name="Schmutz J."/>
            <person name="Weigel D."/>
            <person name="Wright S.I."/>
        </authorList>
    </citation>
    <scope>NUCLEOTIDE SEQUENCE [LARGE SCALE GENOMIC DNA]</scope>
    <source>
        <strain evidence="4">cv. Monte Gargano</strain>
    </source>
</reference>
<feature type="domain" description="Glutamyl/glutaminyl-tRNA synthetase class Ib anti-codon binding" evidence="2">
    <location>
        <begin position="46"/>
        <end position="106"/>
    </location>
</feature>
<dbReference type="InterPro" id="IPR050132">
    <property type="entry name" value="Gln/Glu-tRNA_Ligase"/>
</dbReference>
<evidence type="ECO:0000313" key="4">
    <source>
        <dbReference type="Proteomes" id="UP000029121"/>
    </source>
</evidence>
<dbReference type="InterPro" id="IPR011035">
    <property type="entry name" value="Ribosomal_bL25/Gln-tRNA_synth"/>
</dbReference>
<dbReference type="EMBL" id="KB870812">
    <property type="protein sequence ID" value="EOA14909.1"/>
    <property type="molecule type" value="Genomic_DNA"/>
</dbReference>
<protein>
    <recommendedName>
        <fullName evidence="2">Glutamyl/glutaminyl-tRNA synthetase class Ib anti-codon binding domain-containing protein</fullName>
    </recommendedName>
</protein>
<proteinExistence type="predicted"/>
<dbReference type="Pfam" id="PF03950">
    <property type="entry name" value="tRNA-synt_1c_C"/>
    <property type="match status" value="1"/>
</dbReference>
<accession>R0GDX3</accession>
<evidence type="ECO:0000259" key="2">
    <source>
        <dbReference type="Pfam" id="PF03950"/>
    </source>
</evidence>
<name>R0GDX3_9BRAS</name>
<dbReference type="GO" id="GO:0004818">
    <property type="term" value="F:glutamate-tRNA ligase activity"/>
    <property type="evidence" value="ECO:0007669"/>
    <property type="project" value="TreeGrafter"/>
</dbReference>
<dbReference type="Proteomes" id="UP000029121">
    <property type="component" value="Unassembled WGS sequence"/>
</dbReference>
<evidence type="ECO:0000256" key="1">
    <source>
        <dbReference type="ARBA" id="ARBA00022917"/>
    </source>
</evidence>
<dbReference type="GO" id="GO:0017102">
    <property type="term" value="C:methionyl glutamyl tRNA synthetase complex"/>
    <property type="evidence" value="ECO:0007669"/>
    <property type="project" value="TreeGrafter"/>
</dbReference>
<dbReference type="PANTHER" id="PTHR43097:SF5">
    <property type="entry name" value="GLUTAMATE--TRNA LIGASE"/>
    <property type="match status" value="1"/>
</dbReference>